<evidence type="ECO:0000259" key="5">
    <source>
        <dbReference type="PROSITE" id="PS50045"/>
    </source>
</evidence>
<dbReference type="GO" id="GO:0043565">
    <property type="term" value="F:sequence-specific DNA binding"/>
    <property type="evidence" value="ECO:0007669"/>
    <property type="project" value="InterPro"/>
</dbReference>
<dbReference type="SUPFAM" id="SSF46689">
    <property type="entry name" value="Homeodomain-like"/>
    <property type="match status" value="1"/>
</dbReference>
<dbReference type="Gene3D" id="3.40.50.300">
    <property type="entry name" value="P-loop containing nucleotide triphosphate hydrolases"/>
    <property type="match status" value="1"/>
</dbReference>
<dbReference type="PROSITE" id="PS00675">
    <property type="entry name" value="SIGMA54_INTERACT_1"/>
    <property type="match status" value="1"/>
</dbReference>
<dbReference type="Pfam" id="PF08448">
    <property type="entry name" value="PAS_4"/>
    <property type="match status" value="1"/>
</dbReference>
<dbReference type="PANTHER" id="PTHR32071">
    <property type="entry name" value="TRANSCRIPTIONAL REGULATORY PROTEIN"/>
    <property type="match status" value="1"/>
</dbReference>
<dbReference type="SMART" id="SM00382">
    <property type="entry name" value="AAA"/>
    <property type="match status" value="1"/>
</dbReference>
<dbReference type="GeneID" id="303115392"/>
<evidence type="ECO:0000256" key="4">
    <source>
        <dbReference type="ARBA" id="ARBA00023163"/>
    </source>
</evidence>
<dbReference type="SUPFAM" id="SSF55785">
    <property type="entry name" value="PYP-like sensor domain (PAS domain)"/>
    <property type="match status" value="1"/>
</dbReference>
<dbReference type="EMBL" id="VUMZ01000008">
    <property type="protein sequence ID" value="MST52372.1"/>
    <property type="molecule type" value="Genomic_DNA"/>
</dbReference>
<dbReference type="GO" id="GO:0006355">
    <property type="term" value="P:regulation of DNA-templated transcription"/>
    <property type="evidence" value="ECO:0007669"/>
    <property type="project" value="InterPro"/>
</dbReference>
<dbReference type="InterPro" id="IPR025943">
    <property type="entry name" value="Sigma_54_int_dom_ATP-bd_2"/>
</dbReference>
<dbReference type="InterPro" id="IPR013656">
    <property type="entry name" value="PAS_4"/>
</dbReference>
<dbReference type="CDD" id="cd00009">
    <property type="entry name" value="AAA"/>
    <property type="match status" value="1"/>
</dbReference>
<comment type="caution">
    <text evidence="6">The sequence shown here is derived from an EMBL/GenBank/DDBJ whole genome shotgun (WGS) entry which is preliminary data.</text>
</comment>
<keyword evidence="3" id="KW-0805">Transcription regulation</keyword>
<dbReference type="InterPro" id="IPR027417">
    <property type="entry name" value="P-loop_NTPase"/>
</dbReference>
<evidence type="ECO:0000256" key="3">
    <source>
        <dbReference type="ARBA" id="ARBA00023015"/>
    </source>
</evidence>
<protein>
    <submittedName>
        <fullName evidence="6">AAA domain-containing protein</fullName>
    </submittedName>
</protein>
<dbReference type="Proteomes" id="UP000474676">
    <property type="component" value="Unassembled WGS sequence"/>
</dbReference>
<dbReference type="Gene3D" id="1.10.8.60">
    <property type="match status" value="1"/>
</dbReference>
<keyword evidence="2" id="KW-0067">ATP-binding</keyword>
<dbReference type="Pfam" id="PF02954">
    <property type="entry name" value="HTH_8"/>
    <property type="match status" value="1"/>
</dbReference>
<dbReference type="PROSITE" id="PS00676">
    <property type="entry name" value="SIGMA54_INTERACT_2"/>
    <property type="match status" value="1"/>
</dbReference>
<dbReference type="SUPFAM" id="SSF52540">
    <property type="entry name" value="P-loop containing nucleoside triphosphate hydrolases"/>
    <property type="match status" value="1"/>
</dbReference>
<reference evidence="6 7" key="1">
    <citation type="submission" date="2019-08" db="EMBL/GenBank/DDBJ databases">
        <title>In-depth cultivation of the pig gut microbiome towards novel bacterial diversity and tailored functional studies.</title>
        <authorList>
            <person name="Wylensek D."/>
            <person name="Hitch T.C.A."/>
            <person name="Clavel T."/>
        </authorList>
    </citation>
    <scope>NUCLEOTIDE SEQUENCE [LARGE SCALE GENOMIC DNA]</scope>
    <source>
        <strain evidence="6 7">WCA-MUC-591-APC-3H</strain>
    </source>
</reference>
<name>A0A6L5Y8P9_9FIRM</name>
<keyword evidence="1" id="KW-0547">Nucleotide-binding</keyword>
<dbReference type="InterPro" id="IPR002078">
    <property type="entry name" value="Sigma_54_int"/>
</dbReference>
<gene>
    <name evidence="6" type="ORF">FYJ64_08630</name>
</gene>
<dbReference type="AlphaFoldDB" id="A0A6L5Y8P9"/>
<evidence type="ECO:0000313" key="7">
    <source>
        <dbReference type="Proteomes" id="UP000474676"/>
    </source>
</evidence>
<keyword evidence="4" id="KW-0804">Transcription</keyword>
<dbReference type="Pfam" id="PF25601">
    <property type="entry name" value="AAA_lid_14"/>
    <property type="match status" value="1"/>
</dbReference>
<evidence type="ECO:0000313" key="6">
    <source>
        <dbReference type="EMBL" id="MST52372.1"/>
    </source>
</evidence>
<dbReference type="PANTHER" id="PTHR32071:SF74">
    <property type="entry name" value="TRANSCRIPTIONAL ACTIVATOR ROCR"/>
    <property type="match status" value="1"/>
</dbReference>
<dbReference type="Gene3D" id="1.10.10.60">
    <property type="entry name" value="Homeodomain-like"/>
    <property type="match status" value="1"/>
</dbReference>
<dbReference type="InterPro" id="IPR035965">
    <property type="entry name" value="PAS-like_dom_sf"/>
</dbReference>
<dbReference type="PROSITE" id="PS50045">
    <property type="entry name" value="SIGMA54_INTERACT_4"/>
    <property type="match status" value="1"/>
</dbReference>
<dbReference type="GO" id="GO:0005524">
    <property type="term" value="F:ATP binding"/>
    <property type="evidence" value="ECO:0007669"/>
    <property type="project" value="UniProtKB-KW"/>
</dbReference>
<dbReference type="InterPro" id="IPR002197">
    <property type="entry name" value="HTH_Fis"/>
</dbReference>
<organism evidence="6 7">
    <name type="scientific">Hornefia butyriciproducens</name>
    <dbReference type="NCBI Taxonomy" id="2652293"/>
    <lineage>
        <taxon>Bacteria</taxon>
        <taxon>Bacillati</taxon>
        <taxon>Bacillota</taxon>
        <taxon>Clostridia</taxon>
        <taxon>Peptostreptococcales</taxon>
        <taxon>Anaerovoracaceae</taxon>
        <taxon>Hornefia</taxon>
    </lineage>
</organism>
<evidence type="ECO:0000256" key="1">
    <source>
        <dbReference type="ARBA" id="ARBA00022741"/>
    </source>
</evidence>
<dbReference type="InterPro" id="IPR003593">
    <property type="entry name" value="AAA+_ATPase"/>
</dbReference>
<sequence length="462" mass="52026">MIEEYLDTITNIKNYVDGLLVVDSDYKIVYMTQYKTEFPPVDGRRAIGKTLFEIYPDKTPENSTIVQAIRYGKPVLNHDEVLYPTIGRPFHCMDNTYPIREDGKVIGAVCVTIFPENSANRDSLNIFTDKKKKKRKRLYDVSDIIGRSPEVQYVRMQVDRIARTSSSVLIYGETGTGKEMVAQSIHSASRRSGCPFLSQNCAAIPDNLLESLFFGTARGSYTGAEDRAGLFERAHGGTLFLDEINSMDIALQAKLLRVLEERQVTRIGGNKSFDVDVRIIAATNKDPAICAKDGTLRPDLFYRLSGVTIELPPLRRRTGDIELLTNFFISQFNAQMQMEISGVSQDVKTILKNYEWPGNVREFRNAIEGAFNFCEGRIITVPDLPAYITAEMNLDNILPEDSRSGGMGLPWMGSLKKSMDSYEQFLIRKAIDNFSTLSAAAEYLGITRQALNQKMKKYGIKK</sequence>
<proteinExistence type="predicted"/>
<dbReference type="InterPro" id="IPR009057">
    <property type="entry name" value="Homeodomain-like_sf"/>
</dbReference>
<dbReference type="InterPro" id="IPR025662">
    <property type="entry name" value="Sigma_54_int_dom_ATP-bd_1"/>
</dbReference>
<keyword evidence="7" id="KW-1185">Reference proteome</keyword>
<dbReference type="FunFam" id="3.40.50.300:FF:000006">
    <property type="entry name" value="DNA-binding transcriptional regulator NtrC"/>
    <property type="match status" value="1"/>
</dbReference>
<accession>A0A6L5Y8P9</accession>
<dbReference type="Gene3D" id="3.30.450.20">
    <property type="entry name" value="PAS domain"/>
    <property type="match status" value="1"/>
</dbReference>
<dbReference type="InterPro" id="IPR058031">
    <property type="entry name" value="AAA_lid_NorR"/>
</dbReference>
<dbReference type="Pfam" id="PF00158">
    <property type="entry name" value="Sigma54_activat"/>
    <property type="match status" value="1"/>
</dbReference>
<evidence type="ECO:0000256" key="2">
    <source>
        <dbReference type="ARBA" id="ARBA00022840"/>
    </source>
</evidence>
<dbReference type="RefSeq" id="WP_154574770.1">
    <property type="nucleotide sequence ID" value="NZ_JAQXGS010000064.1"/>
</dbReference>
<feature type="domain" description="Sigma-54 factor interaction" evidence="5">
    <location>
        <begin position="144"/>
        <end position="372"/>
    </location>
</feature>